<dbReference type="RefSeq" id="WP_142188803.1">
    <property type="nucleotide sequence ID" value="NZ_VHIF01000001.1"/>
</dbReference>
<dbReference type="SUPFAM" id="SSF52266">
    <property type="entry name" value="SGNH hydrolase"/>
    <property type="match status" value="1"/>
</dbReference>
<name>A0ABY3A7I5_9FLAO</name>
<accession>A0ABY3A7I5</accession>
<protein>
    <submittedName>
        <fullName evidence="1">Uncharacterized protein</fullName>
    </submittedName>
</protein>
<dbReference type="EMBL" id="VHIF01000001">
    <property type="protein sequence ID" value="TQO36672.1"/>
    <property type="molecule type" value="Genomic_DNA"/>
</dbReference>
<gene>
    <name evidence="1" type="ORF">GQ41_1252</name>
</gene>
<comment type="caution">
    <text evidence="1">The sequence shown here is derived from an EMBL/GenBank/DDBJ whole genome shotgun (WGS) entry which is preliminary data.</text>
</comment>
<proteinExistence type="predicted"/>
<organism evidence="1 2">
    <name type="scientific">Arenibacter algicola</name>
    <dbReference type="NCBI Taxonomy" id="616991"/>
    <lineage>
        <taxon>Bacteria</taxon>
        <taxon>Pseudomonadati</taxon>
        <taxon>Bacteroidota</taxon>
        <taxon>Flavobacteriia</taxon>
        <taxon>Flavobacteriales</taxon>
        <taxon>Flavobacteriaceae</taxon>
        <taxon>Arenibacter</taxon>
    </lineage>
</organism>
<reference evidence="1 2" key="1">
    <citation type="submission" date="2019-06" db="EMBL/GenBank/DDBJ databases">
        <title>A large-scale integrated study on North Sea by COGITO (Coastal Microbe Genomic &amp; Taxonomic Observatory).</title>
        <authorList>
            <person name="Teeling H."/>
        </authorList>
    </citation>
    <scope>NUCLEOTIDE SEQUENCE [LARGE SCALE GENOMIC DNA]</scope>
    <source>
        <strain evidence="1 2">MAR_2009_79</strain>
    </source>
</reference>
<dbReference type="Proteomes" id="UP000315363">
    <property type="component" value="Unassembled WGS sequence"/>
</dbReference>
<sequence>MDRRKFIKSNVFTAITAGGASLLPDFLFGRSKIGEKKSYAEYLRKSAVPKEELEIFLEHDSWAQFDPEVGYILGNYMPHDGIDNSYTLSTVMKDGKRTNSIYADKPCRINTYGNSFTHCHQVSDAETWQEYLAGHLGEPINNFGMGGFGVYQAYRRLLRREKEDKDSKYVILYMWGDDYVRSVFRCRYASYYTRWNDYGGYMFHGNFWSNIEMDTHIGKLVEKENRINSKEGIYKMSDPEFMYDNLKDDLMLQLYLLGYDMVNSDLDVEGLNKLAHILELPVVDFSSTDKMMSTATALKNKYSFEATKYILKKTDEFCKDNGKELMLVHFDPTNVFREMVVGNKRYDQEIMDFIRDNDYRYFDMNKVHLDDFKKFNLSLDEYMERYFIGHYTPSGNHFFAYSIKDKIVEWLDPKPITYQQNDDKLIRFKGYLPK</sequence>
<keyword evidence="2" id="KW-1185">Reference proteome</keyword>
<evidence type="ECO:0000313" key="2">
    <source>
        <dbReference type="Proteomes" id="UP000315363"/>
    </source>
</evidence>
<evidence type="ECO:0000313" key="1">
    <source>
        <dbReference type="EMBL" id="TQO36672.1"/>
    </source>
</evidence>